<reference evidence="1 4" key="2">
    <citation type="submission" date="2018-11" db="EMBL/GenBank/DDBJ databases">
        <title>Proposal to divide the Flavobacteriaceae and reorganize its genera based on Amino Acid Identity values calculated from whole genome sequences.</title>
        <authorList>
            <person name="Nicholson A.C."/>
            <person name="Gulvik C.A."/>
            <person name="Whitney A.M."/>
            <person name="Humrighouse B.W."/>
            <person name="Bell M."/>
            <person name="Holmes B."/>
            <person name="Steigerwalt A.G."/>
            <person name="Villarma A."/>
            <person name="Sheth M."/>
            <person name="Batra D."/>
            <person name="Pryor J."/>
            <person name="Bernardet J.-F."/>
            <person name="Hugo C."/>
            <person name="Kampfer P."/>
            <person name="Newman J."/>
            <person name="McQuiston J.R."/>
        </authorList>
    </citation>
    <scope>NUCLEOTIDE SEQUENCE [LARGE SCALE GENOMIC DNA]</scope>
    <source>
        <strain evidence="1 4">KC_1864</strain>
    </source>
</reference>
<evidence type="ECO:0000313" key="1">
    <source>
        <dbReference type="EMBL" id="AZA81951.1"/>
    </source>
</evidence>
<proteinExistence type="predicted"/>
<dbReference type="InterPro" id="IPR021272">
    <property type="entry name" value="DUF2851"/>
</dbReference>
<keyword evidence="4" id="KW-1185">Reference proteome</keyword>
<dbReference type="Pfam" id="PF11013">
    <property type="entry name" value="DUF2851"/>
    <property type="match status" value="1"/>
</dbReference>
<gene>
    <name evidence="2" type="ORF">C1637_24820</name>
    <name evidence="1" type="ORF">EG342_08540</name>
</gene>
<sequence>MTEKLLQYLWNYKVFKHFDFKDIEGNSVEIIHFGKWNKDAGPDFLDAKIKTNGLILAGNIELHIRSSDWIFHNHSQDPNYQNIILHVVFQHDMEVCDHTGKGIPSLELKDYIDENIVWKYEKLVNGTQFIPCENIFDQEKVPVNFHEGNILKKLEEKSEEFENDLTKYKNDFEAVLFHSLAYSFGLKVNAHIFKQIAESIDYSVINKIRQNPIQLEALFFGISGWLDTPADVQMGIWKREFDFIKRKFKISDLKLHPKFLRLRPPNFPTIRLSQLAALYYEHQNLFSKIIGARNAGQLYDLFKPIKASEYWDCHFNFGTVSKIHPKTLSKDFVDLIILNTVLPLKYVYHRYHHEEAADEIIEFYRNIAAEKNSVIEGWKNLGMNIHNALESQSLIYHYKNNCDRKNCLSCGIGFKLLKG</sequence>
<dbReference type="AlphaFoldDB" id="A0A3G6RUI5"/>
<organism evidence="2 3">
    <name type="scientific">Chryseobacterium lactis</name>
    <dbReference type="NCBI Taxonomy" id="1241981"/>
    <lineage>
        <taxon>Bacteria</taxon>
        <taxon>Pseudomonadati</taxon>
        <taxon>Bacteroidota</taxon>
        <taxon>Flavobacteriia</taxon>
        <taxon>Flavobacteriales</taxon>
        <taxon>Weeksellaceae</taxon>
        <taxon>Chryseobacterium group</taxon>
        <taxon>Chryseobacterium</taxon>
    </lineage>
</organism>
<evidence type="ECO:0000313" key="2">
    <source>
        <dbReference type="EMBL" id="PNW10999.1"/>
    </source>
</evidence>
<protein>
    <submittedName>
        <fullName evidence="2">DUF2851 domain-containing protein</fullName>
    </submittedName>
    <submittedName>
        <fullName evidence="1">DUF2851 family protein</fullName>
    </submittedName>
</protein>
<dbReference type="Proteomes" id="UP000236262">
    <property type="component" value="Unassembled WGS sequence"/>
</dbReference>
<dbReference type="EMBL" id="CP033924">
    <property type="protein sequence ID" value="AZA81951.1"/>
    <property type="molecule type" value="Genomic_DNA"/>
</dbReference>
<dbReference type="RefSeq" id="WP_103294339.1">
    <property type="nucleotide sequence ID" value="NZ_CP033924.1"/>
</dbReference>
<evidence type="ECO:0000313" key="4">
    <source>
        <dbReference type="Proteomes" id="UP000279972"/>
    </source>
</evidence>
<dbReference type="KEGG" id="clac:EG342_08540"/>
<name>A0A3G6RUI5_CHRLC</name>
<reference evidence="2 3" key="1">
    <citation type="submission" date="2018-01" db="EMBL/GenBank/DDBJ databases">
        <title>Draft genome sequences of Chryseobacterium lactis NCTC11390, Chryseobacterium oncorhynchi 701B-08, and Chryseobacterium viscerum 687B-08.</title>
        <authorList>
            <person name="Jeong J.-J."/>
            <person name="Lee Y.J."/>
            <person name="Park B."/>
            <person name="Choi I.-G."/>
            <person name="Kim K.D."/>
        </authorList>
    </citation>
    <scope>NUCLEOTIDE SEQUENCE [LARGE SCALE GENOMIC DNA]</scope>
    <source>
        <strain evidence="2 3">NCTC11390</strain>
    </source>
</reference>
<dbReference type="Proteomes" id="UP000279972">
    <property type="component" value="Chromosome"/>
</dbReference>
<dbReference type="EMBL" id="PPEH01000017">
    <property type="protein sequence ID" value="PNW10999.1"/>
    <property type="molecule type" value="Genomic_DNA"/>
</dbReference>
<accession>A0A3G6RUI5</accession>
<evidence type="ECO:0000313" key="3">
    <source>
        <dbReference type="Proteomes" id="UP000236262"/>
    </source>
</evidence>
<dbReference type="OrthoDB" id="1005072at2"/>